<dbReference type="InterPro" id="IPR023393">
    <property type="entry name" value="START-like_dom_sf"/>
</dbReference>
<sequence length="152" mass="17388">MLPLFSYLKSSEVLRKLKVSKLIPHNKEKVYKEIADFENYVNFIPGCSKAKLIEKGDGFEIGVLEFDFLLRKYEIKSKNILSNYQIDIEQIEGPFETFNGCWKVNAKADDVTEATLSAEFELPFLLDNLLPENLINSFGEAAIQGFLKNIKD</sequence>
<protein>
    <submittedName>
        <fullName evidence="4">Polyketide cyclase/dehydrase family protein</fullName>
    </submittedName>
</protein>
<proteinExistence type="inferred from homology"/>
<evidence type="ECO:0000313" key="5">
    <source>
        <dbReference type="Proteomes" id="UP000010305"/>
    </source>
</evidence>
<keyword evidence="2" id="KW-1277">Toxin-antitoxin system</keyword>
<organism evidence="4 5">
    <name type="scientific">SAR86 cluster bacterium SAR86A</name>
    <dbReference type="NCBI Taxonomy" id="1123866"/>
    <lineage>
        <taxon>Bacteria</taxon>
        <taxon>Pseudomonadati</taxon>
        <taxon>Pseudomonadota</taxon>
        <taxon>Gammaproteobacteria</taxon>
        <taxon>SAR86 cluster</taxon>
    </lineage>
</organism>
<accession>J4UYT1</accession>
<dbReference type="Pfam" id="PF03364">
    <property type="entry name" value="Polyketide_cyc"/>
    <property type="match status" value="1"/>
</dbReference>
<gene>
    <name evidence="4" type="ORF">NT01SARS_0059</name>
</gene>
<dbReference type="STRING" id="1123866.NT01SARS_0059"/>
<dbReference type="HOGENOM" id="CLU_1843714_0_0_6"/>
<reference evidence="4 5" key="1">
    <citation type="journal article" date="2012" name="ISME J.">
        <title>Genomic insights to SAR86, an abundant and uncultivated marine bacterial lineage.</title>
        <authorList>
            <person name="Dupont C.L."/>
            <person name="Rusch D.B."/>
            <person name="Yooseph S."/>
            <person name="Lombardo M.J."/>
            <person name="Richter R.A."/>
            <person name="Valas R."/>
            <person name="Novotny M."/>
            <person name="Yee-Greenbaum J."/>
            <person name="Selengut J.D."/>
            <person name="Haft D.H."/>
            <person name="Halpern A.L."/>
            <person name="Lasken R.S."/>
            <person name="Nealson K."/>
            <person name="Friedman R."/>
            <person name="Venter J.C."/>
        </authorList>
    </citation>
    <scope>NUCLEOTIDE SEQUENCE [LARGE SCALE GENOMIC DNA]</scope>
</reference>
<dbReference type="Gene3D" id="3.30.530.20">
    <property type="match status" value="1"/>
</dbReference>
<dbReference type="SUPFAM" id="SSF55961">
    <property type="entry name" value="Bet v1-like"/>
    <property type="match status" value="1"/>
</dbReference>
<feature type="domain" description="Coenzyme Q-binding protein COQ10 START" evidence="3">
    <location>
        <begin position="23"/>
        <end position="149"/>
    </location>
</feature>
<evidence type="ECO:0000256" key="1">
    <source>
        <dbReference type="ARBA" id="ARBA00008918"/>
    </source>
</evidence>
<name>J4UYT1_9GAMM</name>
<evidence type="ECO:0000259" key="3">
    <source>
        <dbReference type="Pfam" id="PF03364"/>
    </source>
</evidence>
<evidence type="ECO:0000313" key="4">
    <source>
        <dbReference type="EMBL" id="EJP71587.1"/>
    </source>
</evidence>
<comment type="similarity">
    <text evidence="1">Belongs to the ribosome association toxin RatA family.</text>
</comment>
<dbReference type="AlphaFoldDB" id="J4UYT1"/>
<dbReference type="EMBL" id="JH611156">
    <property type="protein sequence ID" value="EJP71587.1"/>
    <property type="molecule type" value="Genomic_DNA"/>
</dbReference>
<dbReference type="InterPro" id="IPR005031">
    <property type="entry name" value="COQ10_START"/>
</dbReference>
<dbReference type="Proteomes" id="UP000010305">
    <property type="component" value="Unassembled WGS sequence"/>
</dbReference>
<evidence type="ECO:0000256" key="2">
    <source>
        <dbReference type="ARBA" id="ARBA00022649"/>
    </source>
</evidence>